<comment type="caution">
    <text evidence="2">The sequence shown here is derived from an EMBL/GenBank/DDBJ whole genome shotgun (WGS) entry which is preliminary data.</text>
</comment>
<dbReference type="RefSeq" id="WP_203748913.1">
    <property type="nucleotide sequence ID" value="NZ_BONK01000002.1"/>
</dbReference>
<evidence type="ECO:0000313" key="2">
    <source>
        <dbReference type="EMBL" id="GIG20080.1"/>
    </source>
</evidence>
<dbReference type="Proteomes" id="UP000632740">
    <property type="component" value="Unassembled WGS sequence"/>
</dbReference>
<dbReference type="SUPFAM" id="SSF53474">
    <property type="entry name" value="alpha/beta-Hydrolases"/>
    <property type="match status" value="1"/>
</dbReference>
<accession>A0A919NZV4</accession>
<dbReference type="InterPro" id="IPR022742">
    <property type="entry name" value="Hydrolase_4"/>
</dbReference>
<organism evidence="2 3">
    <name type="scientific">Cellulomonas chitinilytica</name>
    <dbReference type="NCBI Taxonomy" id="398759"/>
    <lineage>
        <taxon>Bacteria</taxon>
        <taxon>Bacillati</taxon>
        <taxon>Actinomycetota</taxon>
        <taxon>Actinomycetes</taxon>
        <taxon>Micrococcales</taxon>
        <taxon>Cellulomonadaceae</taxon>
        <taxon>Cellulomonas</taxon>
    </lineage>
</organism>
<sequence>MTATTVDDELRLRSRSGAALAVTFTPGAGDSVVVLSHGFLSDRRAGGRFDRLAAEYAALGHAVLRYDFSGFGESEGDVVVGDHLLDDLRSVLDHLDGLGYTRQVLHGHSLGSAVSLRVAPERPAVATLVLTGALTGAGSGVTPYPFLTTEQVEAWHRGDDVHLPVTTPGARTHVTVSRLRPKVGATGTQEELLGALRVPVLVVHGDRGSETRLAATTAAGAHLLPAGSRVEVVAGAEHTFVEHQDEVAALATAWVGRWVPA</sequence>
<evidence type="ECO:0000313" key="3">
    <source>
        <dbReference type="Proteomes" id="UP000632740"/>
    </source>
</evidence>
<dbReference type="InterPro" id="IPR029058">
    <property type="entry name" value="AB_hydrolase_fold"/>
</dbReference>
<reference evidence="2" key="1">
    <citation type="submission" date="2021-01" db="EMBL/GenBank/DDBJ databases">
        <title>Whole genome shotgun sequence of Cellulomonas chitinilytica NBRC 110799.</title>
        <authorList>
            <person name="Komaki H."/>
            <person name="Tamura T."/>
        </authorList>
    </citation>
    <scope>NUCLEOTIDE SEQUENCE</scope>
    <source>
        <strain evidence="2">NBRC 110799</strain>
    </source>
</reference>
<dbReference type="Gene3D" id="3.40.50.1820">
    <property type="entry name" value="alpha/beta hydrolase"/>
    <property type="match status" value="1"/>
</dbReference>
<dbReference type="AlphaFoldDB" id="A0A919NZV4"/>
<dbReference type="PANTHER" id="PTHR12277">
    <property type="entry name" value="ALPHA/BETA HYDROLASE DOMAIN-CONTAINING PROTEIN"/>
    <property type="match status" value="1"/>
</dbReference>
<gene>
    <name evidence="2" type="ORF">Cch01nite_08040</name>
</gene>
<keyword evidence="3" id="KW-1185">Reference proteome</keyword>
<protein>
    <recommendedName>
        <fullName evidence="1">Serine aminopeptidase S33 domain-containing protein</fullName>
    </recommendedName>
</protein>
<dbReference type="Pfam" id="PF12146">
    <property type="entry name" value="Hydrolase_4"/>
    <property type="match status" value="1"/>
</dbReference>
<proteinExistence type="predicted"/>
<evidence type="ECO:0000259" key="1">
    <source>
        <dbReference type="Pfam" id="PF12146"/>
    </source>
</evidence>
<feature type="domain" description="Serine aminopeptidase S33" evidence="1">
    <location>
        <begin position="30"/>
        <end position="147"/>
    </location>
</feature>
<dbReference type="EMBL" id="BONK01000002">
    <property type="protein sequence ID" value="GIG20080.1"/>
    <property type="molecule type" value="Genomic_DNA"/>
</dbReference>
<name>A0A919NZV4_9CELL</name>